<feature type="chain" id="PRO_5014208966" description="Carboxylic ester hydrolase" evidence="3">
    <location>
        <begin position="20"/>
        <end position="532"/>
    </location>
</feature>
<feature type="signal peptide" evidence="3">
    <location>
        <begin position="1"/>
        <end position="19"/>
    </location>
</feature>
<dbReference type="STRING" id="2082308.A0A2K1QYX1"/>
<evidence type="ECO:0000313" key="5">
    <source>
        <dbReference type="EMBL" id="PNS20113.1"/>
    </source>
</evidence>
<evidence type="ECO:0000256" key="1">
    <source>
        <dbReference type="ARBA" id="ARBA00005964"/>
    </source>
</evidence>
<evidence type="ECO:0000313" key="6">
    <source>
        <dbReference type="Proteomes" id="UP000243797"/>
    </source>
</evidence>
<dbReference type="EC" id="3.1.1.-" evidence="3"/>
<name>A0A2K1QYX1_9PEZI</name>
<dbReference type="AlphaFoldDB" id="A0A2K1QYX1"/>
<dbReference type="PANTHER" id="PTHR11559">
    <property type="entry name" value="CARBOXYLESTERASE"/>
    <property type="match status" value="1"/>
</dbReference>
<keyword evidence="6" id="KW-1185">Reference proteome</keyword>
<reference evidence="5 6" key="1">
    <citation type="submission" date="2017-06" db="EMBL/GenBank/DDBJ databases">
        <title>Draft genome sequence of a variant of Elsinoe murrayae.</title>
        <authorList>
            <person name="Cheng Q."/>
        </authorList>
    </citation>
    <scope>NUCLEOTIDE SEQUENCE [LARGE SCALE GENOMIC DNA]</scope>
    <source>
        <strain evidence="5 6">CQ-2017a</strain>
    </source>
</reference>
<dbReference type="Gene3D" id="3.40.50.1820">
    <property type="entry name" value="alpha/beta hydrolase"/>
    <property type="match status" value="1"/>
</dbReference>
<dbReference type="EMBL" id="NKHZ01000025">
    <property type="protein sequence ID" value="PNS20113.1"/>
    <property type="molecule type" value="Genomic_DNA"/>
</dbReference>
<dbReference type="SUPFAM" id="SSF53474">
    <property type="entry name" value="alpha/beta-Hydrolases"/>
    <property type="match status" value="1"/>
</dbReference>
<dbReference type="InterPro" id="IPR002018">
    <property type="entry name" value="CarbesteraseB"/>
</dbReference>
<proteinExistence type="inferred from homology"/>
<dbReference type="InterPro" id="IPR050309">
    <property type="entry name" value="Type-B_Carboxylest/Lipase"/>
</dbReference>
<organism evidence="5 6">
    <name type="scientific">Sphaceloma murrayae</name>
    <dbReference type="NCBI Taxonomy" id="2082308"/>
    <lineage>
        <taxon>Eukaryota</taxon>
        <taxon>Fungi</taxon>
        <taxon>Dikarya</taxon>
        <taxon>Ascomycota</taxon>
        <taxon>Pezizomycotina</taxon>
        <taxon>Dothideomycetes</taxon>
        <taxon>Dothideomycetidae</taxon>
        <taxon>Myriangiales</taxon>
        <taxon>Elsinoaceae</taxon>
        <taxon>Sphaceloma</taxon>
    </lineage>
</organism>
<protein>
    <recommendedName>
        <fullName evidence="3">Carboxylic ester hydrolase</fullName>
        <ecNumber evidence="3">3.1.1.-</ecNumber>
    </recommendedName>
</protein>
<dbReference type="InterPro" id="IPR019826">
    <property type="entry name" value="Carboxylesterase_B_AS"/>
</dbReference>
<dbReference type="OrthoDB" id="408631at2759"/>
<evidence type="ECO:0000256" key="2">
    <source>
        <dbReference type="ARBA" id="ARBA00022801"/>
    </source>
</evidence>
<comment type="similarity">
    <text evidence="1 3">Belongs to the type-B carboxylesterase/lipase family.</text>
</comment>
<evidence type="ECO:0000256" key="3">
    <source>
        <dbReference type="RuleBase" id="RU361235"/>
    </source>
</evidence>
<comment type="caution">
    <text evidence="5">The sequence shown here is derived from an EMBL/GenBank/DDBJ whole genome shotgun (WGS) entry which is preliminary data.</text>
</comment>
<evidence type="ECO:0000259" key="4">
    <source>
        <dbReference type="Pfam" id="PF00135"/>
    </source>
</evidence>
<accession>A0A2K1QYX1</accession>
<dbReference type="GO" id="GO:0016787">
    <property type="term" value="F:hydrolase activity"/>
    <property type="evidence" value="ECO:0007669"/>
    <property type="project" value="UniProtKB-KW"/>
</dbReference>
<sequence>MSLRLVRFTALAAVVCVAASQNTTGPIVDLGYGQFRGTVNTSVRTTTYFGLRYAQPPVGELRFRAPRPIEGSTYYNPSNVTDATQAGPQCVQGIPGFLITPQTPVSQPGEEDCLLADVLVPNSPVDSSLPVLVQIHGGGYTLGSSESYPGYALVNQSQAIIYVSIQYRLSAFGFLSSVEVRENGDANAGLLDQRAALNWVERNIRFFGGDPNRITIIGGSAGGGSVMNQMILYGGDDSPPFRAAISEYPWWQPYHNDTVLGDQYREVLTASNCTNLACLRSISALDLDIASQAAQRVGFTSQPAYYGHGDFYYGPAVDGDSIRDLPSNEFKKGHFTKVPLLVDHDGYEGVLFSNTSATTESEALSDLQSLFPYAKQSFFARLLELYPSSAFNSTFFQRQQLFGDFVINCPTYYMTTALSDYSVPTYKLIFNAGSQLHGATLPFLFSTNASAINNATLALAMKDWFTSFAVHLDPNVESWSGIQKPNWPVYQGGDAGGFSIMSVNYTEVGVVQDADASAQCDFWHGQSYVVRN</sequence>
<feature type="domain" description="Carboxylesterase type B" evidence="4">
    <location>
        <begin position="26"/>
        <end position="523"/>
    </location>
</feature>
<dbReference type="InParanoid" id="A0A2K1QYX1"/>
<dbReference type="Proteomes" id="UP000243797">
    <property type="component" value="Unassembled WGS sequence"/>
</dbReference>
<dbReference type="Pfam" id="PF00135">
    <property type="entry name" value="COesterase"/>
    <property type="match status" value="1"/>
</dbReference>
<gene>
    <name evidence="5" type="ORF">CAC42_5563</name>
</gene>
<dbReference type="PROSITE" id="PS00122">
    <property type="entry name" value="CARBOXYLESTERASE_B_1"/>
    <property type="match status" value="1"/>
</dbReference>
<dbReference type="InterPro" id="IPR029058">
    <property type="entry name" value="AB_hydrolase_fold"/>
</dbReference>
<keyword evidence="2 3" id="KW-0378">Hydrolase</keyword>
<keyword evidence="3" id="KW-0732">Signal</keyword>